<comment type="similarity">
    <text evidence="2 5">Belongs to the RecX family.</text>
</comment>
<dbReference type="GO" id="GO:0005737">
    <property type="term" value="C:cytoplasm"/>
    <property type="evidence" value="ECO:0007669"/>
    <property type="project" value="UniProtKB-SubCell"/>
</dbReference>
<dbReference type="STRING" id="1797589.A2784_02970"/>
<dbReference type="Gene3D" id="1.10.10.10">
    <property type="entry name" value="Winged helix-like DNA-binding domain superfamily/Winged helix DNA-binding domain"/>
    <property type="match status" value="2"/>
</dbReference>
<dbReference type="Proteomes" id="UP000177324">
    <property type="component" value="Unassembled WGS sequence"/>
</dbReference>
<dbReference type="AlphaFoldDB" id="A0A1G1VLY6"/>
<dbReference type="InterPro" id="IPR036388">
    <property type="entry name" value="WH-like_DNA-bd_sf"/>
</dbReference>
<proteinExistence type="inferred from homology"/>
<evidence type="ECO:0000259" key="7">
    <source>
        <dbReference type="Pfam" id="PF21982"/>
    </source>
</evidence>
<feature type="domain" description="RecX second three-helical" evidence="6">
    <location>
        <begin position="47"/>
        <end position="87"/>
    </location>
</feature>
<feature type="domain" description="RecX first three-helical" evidence="7">
    <location>
        <begin position="4"/>
        <end position="40"/>
    </location>
</feature>
<evidence type="ECO:0000256" key="1">
    <source>
        <dbReference type="ARBA" id="ARBA00004496"/>
    </source>
</evidence>
<dbReference type="InterPro" id="IPR053926">
    <property type="entry name" value="RecX_HTH_1st"/>
</dbReference>
<comment type="caution">
    <text evidence="8">The sequence shown here is derived from an EMBL/GenBank/DDBJ whole genome shotgun (WGS) entry which is preliminary data.</text>
</comment>
<evidence type="ECO:0000259" key="6">
    <source>
        <dbReference type="Pfam" id="PF02631"/>
    </source>
</evidence>
<evidence type="ECO:0000256" key="5">
    <source>
        <dbReference type="HAMAP-Rule" id="MF_01114"/>
    </source>
</evidence>
<accession>A0A1G1VLY6</accession>
<evidence type="ECO:0000256" key="4">
    <source>
        <dbReference type="ARBA" id="ARBA00022490"/>
    </source>
</evidence>
<sequence>MLRQALWFLKFRPRSEAEVRAYLAKKGGQAQDINEVVDKLKRMKFVDDEEFIKFWLRRRQARPRASWIIKLELKKLGVASELIDRVLGDQKQADRQRATQLTEKLRGKDREKVIAALTRRGFDWDTIKGVKLVS</sequence>
<dbReference type="PANTHER" id="PTHR33602">
    <property type="entry name" value="REGULATORY PROTEIN RECX FAMILY PROTEIN"/>
    <property type="match status" value="1"/>
</dbReference>
<evidence type="ECO:0000256" key="2">
    <source>
        <dbReference type="ARBA" id="ARBA00009695"/>
    </source>
</evidence>
<dbReference type="Pfam" id="PF02631">
    <property type="entry name" value="RecX_HTH2"/>
    <property type="match status" value="1"/>
</dbReference>
<reference evidence="8 9" key="1">
    <citation type="journal article" date="2016" name="Nat. Commun.">
        <title>Thousands of microbial genomes shed light on interconnected biogeochemical processes in an aquifer system.</title>
        <authorList>
            <person name="Anantharaman K."/>
            <person name="Brown C.T."/>
            <person name="Hug L.A."/>
            <person name="Sharon I."/>
            <person name="Castelle C.J."/>
            <person name="Probst A.J."/>
            <person name="Thomas B.C."/>
            <person name="Singh A."/>
            <person name="Wilkins M.J."/>
            <person name="Karaoz U."/>
            <person name="Brodie E.L."/>
            <person name="Williams K.H."/>
            <person name="Hubbard S.S."/>
            <person name="Banfield J.F."/>
        </authorList>
    </citation>
    <scope>NUCLEOTIDE SEQUENCE [LARGE SCALE GENOMIC DNA]</scope>
</reference>
<evidence type="ECO:0000256" key="3">
    <source>
        <dbReference type="ARBA" id="ARBA00018111"/>
    </source>
</evidence>
<comment type="function">
    <text evidence="5">Modulates RecA activity.</text>
</comment>
<evidence type="ECO:0000313" key="9">
    <source>
        <dbReference type="Proteomes" id="UP000177324"/>
    </source>
</evidence>
<keyword evidence="4 5" id="KW-0963">Cytoplasm</keyword>
<dbReference type="InterPro" id="IPR053924">
    <property type="entry name" value="RecX_HTH_2nd"/>
</dbReference>
<dbReference type="GO" id="GO:0006282">
    <property type="term" value="P:regulation of DNA repair"/>
    <property type="evidence" value="ECO:0007669"/>
    <property type="project" value="UniProtKB-UniRule"/>
</dbReference>
<dbReference type="InterPro" id="IPR003783">
    <property type="entry name" value="Regulatory_RecX"/>
</dbReference>
<name>A0A1G1VLY6_9BACT</name>
<protein>
    <recommendedName>
        <fullName evidence="3 5">Regulatory protein RecX</fullName>
    </recommendedName>
</protein>
<dbReference type="HAMAP" id="MF_01114">
    <property type="entry name" value="RecX"/>
    <property type="match status" value="1"/>
</dbReference>
<gene>
    <name evidence="5" type="primary">recX</name>
    <name evidence="8" type="ORF">A2784_02970</name>
</gene>
<dbReference type="PANTHER" id="PTHR33602:SF1">
    <property type="entry name" value="REGULATORY PROTEIN RECX FAMILY PROTEIN"/>
    <property type="match status" value="1"/>
</dbReference>
<dbReference type="Pfam" id="PF21982">
    <property type="entry name" value="RecX_HTH1"/>
    <property type="match status" value="1"/>
</dbReference>
<evidence type="ECO:0000313" key="8">
    <source>
        <dbReference type="EMBL" id="OGY16401.1"/>
    </source>
</evidence>
<organism evidence="8 9">
    <name type="scientific">Candidatus Chisholmbacteria bacterium RIFCSPHIGHO2_01_FULL_48_12</name>
    <dbReference type="NCBI Taxonomy" id="1797589"/>
    <lineage>
        <taxon>Bacteria</taxon>
        <taxon>Candidatus Chisholmiibacteriota</taxon>
    </lineage>
</organism>
<comment type="subcellular location">
    <subcellularLocation>
        <location evidence="1 5">Cytoplasm</location>
    </subcellularLocation>
</comment>
<dbReference type="EMBL" id="MHCH01000046">
    <property type="protein sequence ID" value="OGY16401.1"/>
    <property type="molecule type" value="Genomic_DNA"/>
</dbReference>